<dbReference type="EMBL" id="AGNK02003236">
    <property type="status" value="NOT_ANNOTATED_CDS"/>
    <property type="molecule type" value="Genomic_DNA"/>
</dbReference>
<dbReference type="HOGENOM" id="CLU_2562731_0_0_1"/>
<dbReference type="Gramene" id="KQL06245">
    <property type="protein sequence ID" value="KQL06245"/>
    <property type="gene ID" value="SETIT_003571mg"/>
</dbReference>
<dbReference type="Proteomes" id="UP000004995">
    <property type="component" value="Unassembled WGS sequence"/>
</dbReference>
<accession>K3XNU8</accession>
<evidence type="ECO:0000313" key="1">
    <source>
        <dbReference type="EnsemblPlants" id="KQL06245"/>
    </source>
</evidence>
<name>K3XNU8_SETIT</name>
<proteinExistence type="predicted"/>
<protein>
    <submittedName>
        <fullName evidence="1">Uncharacterized protein</fullName>
    </submittedName>
</protein>
<dbReference type="AlphaFoldDB" id="K3XNU8"/>
<evidence type="ECO:0000313" key="2">
    <source>
        <dbReference type="Proteomes" id="UP000004995"/>
    </source>
</evidence>
<keyword evidence="2" id="KW-1185">Reference proteome</keyword>
<sequence>MNKADEKLNRHHVTSKLNPILNHSTPPTVLVNKISKIRLVQYFYANNIIRLVKLCKVLFKKNPISIIRIRWKMLNSAQQASV</sequence>
<dbReference type="EnsemblPlants" id="KQL06245">
    <property type="protein sequence ID" value="KQL06245"/>
    <property type="gene ID" value="SETIT_003571mg"/>
</dbReference>
<organism evidence="1 2">
    <name type="scientific">Setaria italica</name>
    <name type="common">Foxtail millet</name>
    <name type="synonym">Panicum italicum</name>
    <dbReference type="NCBI Taxonomy" id="4555"/>
    <lineage>
        <taxon>Eukaryota</taxon>
        <taxon>Viridiplantae</taxon>
        <taxon>Streptophyta</taxon>
        <taxon>Embryophyta</taxon>
        <taxon>Tracheophyta</taxon>
        <taxon>Spermatophyta</taxon>
        <taxon>Magnoliopsida</taxon>
        <taxon>Liliopsida</taxon>
        <taxon>Poales</taxon>
        <taxon>Poaceae</taxon>
        <taxon>PACMAD clade</taxon>
        <taxon>Panicoideae</taxon>
        <taxon>Panicodae</taxon>
        <taxon>Paniceae</taxon>
        <taxon>Cenchrinae</taxon>
        <taxon>Setaria</taxon>
    </lineage>
</organism>
<reference evidence="1" key="2">
    <citation type="submission" date="2018-08" db="UniProtKB">
        <authorList>
            <consortium name="EnsemblPlants"/>
        </authorList>
    </citation>
    <scope>IDENTIFICATION</scope>
    <source>
        <strain evidence="1">Yugu1</strain>
    </source>
</reference>
<reference evidence="2" key="1">
    <citation type="journal article" date="2012" name="Nat. Biotechnol.">
        <title>Reference genome sequence of the model plant Setaria.</title>
        <authorList>
            <person name="Bennetzen J.L."/>
            <person name="Schmutz J."/>
            <person name="Wang H."/>
            <person name="Percifield R."/>
            <person name="Hawkins J."/>
            <person name="Pontaroli A.C."/>
            <person name="Estep M."/>
            <person name="Feng L."/>
            <person name="Vaughn J.N."/>
            <person name="Grimwood J."/>
            <person name="Jenkins J."/>
            <person name="Barry K."/>
            <person name="Lindquist E."/>
            <person name="Hellsten U."/>
            <person name="Deshpande S."/>
            <person name="Wang X."/>
            <person name="Wu X."/>
            <person name="Mitros T."/>
            <person name="Triplett J."/>
            <person name="Yang X."/>
            <person name="Ye C.Y."/>
            <person name="Mauro-Herrera M."/>
            <person name="Wang L."/>
            <person name="Li P."/>
            <person name="Sharma M."/>
            <person name="Sharma R."/>
            <person name="Ronald P.C."/>
            <person name="Panaud O."/>
            <person name="Kellogg E.A."/>
            <person name="Brutnell T.P."/>
            <person name="Doust A.N."/>
            <person name="Tuskan G.A."/>
            <person name="Rokhsar D."/>
            <person name="Devos K.M."/>
        </authorList>
    </citation>
    <scope>NUCLEOTIDE SEQUENCE [LARGE SCALE GENOMIC DNA]</scope>
    <source>
        <strain evidence="2">cv. Yugu1</strain>
    </source>
</reference>
<dbReference type="InParanoid" id="K3XNU8"/>